<protein>
    <submittedName>
        <fullName evidence="2">Uncharacterized protein</fullName>
    </submittedName>
</protein>
<dbReference type="Pfam" id="PF20246">
    <property type="entry name" value="DUF6601"/>
    <property type="match status" value="1"/>
</dbReference>
<dbReference type="Proteomes" id="UP000016932">
    <property type="component" value="Unassembled WGS sequence"/>
</dbReference>
<dbReference type="AlphaFoldDB" id="M3API5"/>
<dbReference type="InterPro" id="IPR046536">
    <property type="entry name" value="DUF6601"/>
</dbReference>
<dbReference type="RefSeq" id="XP_007930082.1">
    <property type="nucleotide sequence ID" value="XM_007931891.1"/>
</dbReference>
<keyword evidence="1" id="KW-0812">Transmembrane</keyword>
<dbReference type="KEGG" id="pfj:MYCFIDRAFT_79561"/>
<accession>M3API5</accession>
<reference evidence="2 3" key="1">
    <citation type="journal article" date="2012" name="PLoS Pathog.">
        <title>Diverse lifestyles and strategies of plant pathogenesis encoded in the genomes of eighteen Dothideomycetes fungi.</title>
        <authorList>
            <person name="Ohm R.A."/>
            <person name="Feau N."/>
            <person name="Henrissat B."/>
            <person name="Schoch C.L."/>
            <person name="Horwitz B.A."/>
            <person name="Barry K.W."/>
            <person name="Condon B.J."/>
            <person name="Copeland A.C."/>
            <person name="Dhillon B."/>
            <person name="Glaser F."/>
            <person name="Hesse C.N."/>
            <person name="Kosti I."/>
            <person name="LaButti K."/>
            <person name="Lindquist E.A."/>
            <person name="Lucas S."/>
            <person name="Salamov A.A."/>
            <person name="Bradshaw R.E."/>
            <person name="Ciuffetti L."/>
            <person name="Hamelin R.C."/>
            <person name="Kema G.H.J."/>
            <person name="Lawrence C."/>
            <person name="Scott J.A."/>
            <person name="Spatafora J.W."/>
            <person name="Turgeon B.G."/>
            <person name="de Wit P.J.G.M."/>
            <person name="Zhong S."/>
            <person name="Goodwin S.B."/>
            <person name="Grigoriev I.V."/>
        </authorList>
    </citation>
    <scope>NUCLEOTIDE SEQUENCE [LARGE SCALE GENOMIC DNA]</scope>
    <source>
        <strain evidence="2 3">CIRAD86</strain>
    </source>
</reference>
<proteinExistence type="predicted"/>
<dbReference type="PROSITE" id="PS51257">
    <property type="entry name" value="PROKAR_LIPOPROTEIN"/>
    <property type="match status" value="1"/>
</dbReference>
<sequence length="128" mass="14772">MRTGASNSHRNTAVTSFPNLLGTSQGCIDNLSNYDDRFSCYGEITSHREYATYFSYYFKTFITVFAFLTTILSAMQVILVLLFLKFTIFRALCELRLPQKKLSNLSNMRLAKLDRGFLFVAKLWFCES</sequence>
<feature type="transmembrane region" description="Helical" evidence="1">
    <location>
        <begin position="56"/>
        <end position="84"/>
    </location>
</feature>
<gene>
    <name evidence="2" type="ORF">MYCFIDRAFT_79561</name>
</gene>
<keyword evidence="1" id="KW-1133">Transmembrane helix</keyword>
<dbReference type="EMBL" id="KB446562">
    <property type="protein sequence ID" value="EME79342.1"/>
    <property type="molecule type" value="Genomic_DNA"/>
</dbReference>
<evidence type="ECO:0000256" key="1">
    <source>
        <dbReference type="SAM" id="Phobius"/>
    </source>
</evidence>
<organism evidence="2 3">
    <name type="scientific">Pseudocercospora fijiensis (strain CIRAD86)</name>
    <name type="common">Black leaf streak disease fungus</name>
    <name type="synonym">Mycosphaerella fijiensis</name>
    <dbReference type="NCBI Taxonomy" id="383855"/>
    <lineage>
        <taxon>Eukaryota</taxon>
        <taxon>Fungi</taxon>
        <taxon>Dikarya</taxon>
        <taxon>Ascomycota</taxon>
        <taxon>Pezizomycotina</taxon>
        <taxon>Dothideomycetes</taxon>
        <taxon>Dothideomycetidae</taxon>
        <taxon>Mycosphaerellales</taxon>
        <taxon>Mycosphaerellaceae</taxon>
        <taxon>Pseudocercospora</taxon>
    </lineage>
</organism>
<dbReference type="OrthoDB" id="5086500at2759"/>
<evidence type="ECO:0000313" key="2">
    <source>
        <dbReference type="EMBL" id="EME79342.1"/>
    </source>
</evidence>
<evidence type="ECO:0000313" key="3">
    <source>
        <dbReference type="Proteomes" id="UP000016932"/>
    </source>
</evidence>
<dbReference type="GeneID" id="19341602"/>
<keyword evidence="3" id="KW-1185">Reference proteome</keyword>
<dbReference type="VEuPathDB" id="FungiDB:MYCFIDRAFT_79561"/>
<dbReference type="HOGENOM" id="CLU_1960533_0_0_1"/>
<name>M3API5_PSEFD</name>
<keyword evidence="1" id="KW-0472">Membrane</keyword>